<dbReference type="PROSITE" id="PS50084">
    <property type="entry name" value="KH_TYPE_1"/>
    <property type="match status" value="1"/>
</dbReference>
<accession>A0A1Q9ECE9</accession>
<dbReference type="Proteomes" id="UP000186817">
    <property type="component" value="Unassembled WGS sequence"/>
</dbReference>
<evidence type="ECO:0000313" key="3">
    <source>
        <dbReference type="Proteomes" id="UP000186817"/>
    </source>
</evidence>
<sequence length="91" mass="10276">MDHLHVMSPVPLIVRNQAIAGHSVVNTFESKELLARIRFHVRVVGQDPDAVAATQRQLEYKRRKLSFDVDEVGYILGRNLANIREIAEKAG</sequence>
<dbReference type="GO" id="GO:0003723">
    <property type="term" value="F:RNA binding"/>
    <property type="evidence" value="ECO:0007669"/>
    <property type="project" value="UniProtKB-UniRule"/>
</dbReference>
<name>A0A1Q9ECE9_SYMMI</name>
<proteinExistence type="predicted"/>
<evidence type="ECO:0000313" key="2">
    <source>
        <dbReference type="EMBL" id="OLQ05088.1"/>
    </source>
</evidence>
<dbReference type="OrthoDB" id="420583at2759"/>
<gene>
    <name evidence="2" type="ORF">AK812_SmicGene11792</name>
</gene>
<keyword evidence="1" id="KW-0694">RNA-binding</keyword>
<dbReference type="AlphaFoldDB" id="A0A1Q9ECE9"/>
<protein>
    <submittedName>
        <fullName evidence="2">Uncharacterized protein</fullName>
    </submittedName>
</protein>
<organism evidence="2 3">
    <name type="scientific">Symbiodinium microadriaticum</name>
    <name type="common">Dinoflagellate</name>
    <name type="synonym">Zooxanthella microadriatica</name>
    <dbReference type="NCBI Taxonomy" id="2951"/>
    <lineage>
        <taxon>Eukaryota</taxon>
        <taxon>Sar</taxon>
        <taxon>Alveolata</taxon>
        <taxon>Dinophyceae</taxon>
        <taxon>Suessiales</taxon>
        <taxon>Symbiodiniaceae</taxon>
        <taxon>Symbiodinium</taxon>
    </lineage>
</organism>
<dbReference type="EMBL" id="LSRX01000195">
    <property type="protein sequence ID" value="OLQ05088.1"/>
    <property type="molecule type" value="Genomic_DNA"/>
</dbReference>
<keyword evidence="3" id="KW-1185">Reference proteome</keyword>
<comment type="caution">
    <text evidence="2">The sequence shown here is derived from an EMBL/GenBank/DDBJ whole genome shotgun (WGS) entry which is preliminary data.</text>
</comment>
<reference evidence="2 3" key="1">
    <citation type="submission" date="2016-02" db="EMBL/GenBank/DDBJ databases">
        <title>Genome analysis of coral dinoflagellate symbionts highlights evolutionary adaptations to a symbiotic lifestyle.</title>
        <authorList>
            <person name="Aranda M."/>
            <person name="Li Y."/>
            <person name="Liew Y.J."/>
            <person name="Baumgarten S."/>
            <person name="Simakov O."/>
            <person name="Wilson M."/>
            <person name="Piel J."/>
            <person name="Ashoor H."/>
            <person name="Bougouffa S."/>
            <person name="Bajic V.B."/>
            <person name="Ryu T."/>
            <person name="Ravasi T."/>
            <person name="Bayer T."/>
            <person name="Micklem G."/>
            <person name="Kim H."/>
            <person name="Bhak J."/>
            <person name="Lajeunesse T.C."/>
            <person name="Voolstra C.R."/>
        </authorList>
    </citation>
    <scope>NUCLEOTIDE SEQUENCE [LARGE SCALE GENOMIC DNA]</scope>
    <source>
        <strain evidence="2 3">CCMP2467</strain>
    </source>
</reference>
<evidence type="ECO:0000256" key="1">
    <source>
        <dbReference type="PROSITE-ProRule" id="PRU00117"/>
    </source>
</evidence>